<reference evidence="3" key="1">
    <citation type="submission" date="2021-03" db="EMBL/GenBank/DDBJ databases">
        <title>Antimicrobial resistance genes in bacteria isolated from Japanese honey, and their potential for conferring macrolide and lincosamide resistance in the American foulbrood pathogen Paenibacillus larvae.</title>
        <authorList>
            <person name="Okamoto M."/>
            <person name="Kumagai M."/>
            <person name="Kanamori H."/>
            <person name="Takamatsu D."/>
        </authorList>
    </citation>
    <scope>NUCLEOTIDE SEQUENCE</scope>
    <source>
        <strain evidence="3">J40TS1</strain>
    </source>
</reference>
<dbReference type="PROSITE" id="PS51707">
    <property type="entry name" value="CYTH"/>
    <property type="match status" value="1"/>
</dbReference>
<feature type="active site" description="Proton acceptor" evidence="1">
    <location>
        <position position="36"/>
    </location>
</feature>
<dbReference type="PIRSF" id="PIRSF016487">
    <property type="entry name" value="CYTH_UCP016487"/>
    <property type="match status" value="1"/>
</dbReference>
<evidence type="ECO:0000313" key="3">
    <source>
        <dbReference type="EMBL" id="GIP17919.1"/>
    </source>
</evidence>
<organism evidence="3 4">
    <name type="scientific">Paenibacillus montaniterrae</name>
    <dbReference type="NCBI Taxonomy" id="429341"/>
    <lineage>
        <taxon>Bacteria</taxon>
        <taxon>Bacillati</taxon>
        <taxon>Bacillota</taxon>
        <taxon>Bacilli</taxon>
        <taxon>Bacillales</taxon>
        <taxon>Paenibacillaceae</taxon>
        <taxon>Paenibacillus</taxon>
    </lineage>
</organism>
<proteinExistence type="predicted"/>
<accession>A0A920D0E8</accession>
<dbReference type="SUPFAM" id="SSF55154">
    <property type="entry name" value="CYTH-like phosphatases"/>
    <property type="match status" value="1"/>
</dbReference>
<gene>
    <name evidence="3" type="ORF">J40TS1_35610</name>
</gene>
<evidence type="ECO:0000256" key="1">
    <source>
        <dbReference type="PIRSR" id="PIRSR016487-1"/>
    </source>
</evidence>
<feature type="domain" description="CYTH" evidence="2">
    <location>
        <begin position="2"/>
        <end position="164"/>
    </location>
</feature>
<dbReference type="PANTHER" id="PTHR40114:SF1">
    <property type="entry name" value="SLR0698 PROTEIN"/>
    <property type="match status" value="1"/>
</dbReference>
<keyword evidence="4" id="KW-1185">Reference proteome</keyword>
<dbReference type="InterPro" id="IPR023577">
    <property type="entry name" value="CYTH_domain"/>
</dbReference>
<dbReference type="RefSeq" id="WP_213517766.1">
    <property type="nucleotide sequence ID" value="NZ_BOSE01000007.1"/>
</dbReference>
<name>A0A920D0E8_9BACL</name>
<dbReference type="Proteomes" id="UP000683139">
    <property type="component" value="Unassembled WGS sequence"/>
</dbReference>
<evidence type="ECO:0000313" key="4">
    <source>
        <dbReference type="Proteomes" id="UP000683139"/>
    </source>
</evidence>
<dbReference type="InterPro" id="IPR033469">
    <property type="entry name" value="CYTH-like_dom_sf"/>
</dbReference>
<dbReference type="AlphaFoldDB" id="A0A920D0E8"/>
<dbReference type="Pfam" id="PF01928">
    <property type="entry name" value="CYTH"/>
    <property type="match status" value="1"/>
</dbReference>
<dbReference type="SMART" id="SM01118">
    <property type="entry name" value="CYTH"/>
    <property type="match status" value="1"/>
</dbReference>
<comment type="caution">
    <text evidence="3">The sequence shown here is derived from an EMBL/GenBank/DDBJ whole genome shotgun (WGS) entry which is preliminary data.</text>
</comment>
<protein>
    <recommendedName>
        <fullName evidence="2">CYTH domain-containing protein</fullName>
    </recommendedName>
</protein>
<dbReference type="PANTHER" id="PTHR40114">
    <property type="entry name" value="SLR0698 PROTEIN"/>
    <property type="match status" value="1"/>
</dbReference>
<dbReference type="InterPro" id="IPR012042">
    <property type="entry name" value="NeuTTM/CthTTM-like"/>
</dbReference>
<dbReference type="EMBL" id="BOSE01000007">
    <property type="protein sequence ID" value="GIP17919.1"/>
    <property type="molecule type" value="Genomic_DNA"/>
</dbReference>
<evidence type="ECO:0000259" key="2">
    <source>
        <dbReference type="PROSITE" id="PS51707"/>
    </source>
</evidence>
<dbReference type="Gene3D" id="2.40.320.10">
    <property type="entry name" value="Hypothetical Protein Pfu-838710-001"/>
    <property type="match status" value="1"/>
</dbReference>
<sequence>MALEIERKYLLEVPYQQLVDQGIIAVQSEQRIEQTYIALDEDQELRVRRIKDLATGAYEYTHTFKNGVGLAREEVEYSITQVIYEQLIAACGYVPLTKNRITATWNNTTVEIDVYDQVNFIVVEVEFASMEEADSFAPPSWFGEEISFNKTYSNKSVWRQLQQSSQQ</sequence>